<evidence type="ECO:0000313" key="2">
    <source>
        <dbReference type="WBParaSite" id="nRc.2.0.1.t44882-RA"/>
    </source>
</evidence>
<protein>
    <submittedName>
        <fullName evidence="2">Uncharacterized protein</fullName>
    </submittedName>
</protein>
<dbReference type="Proteomes" id="UP000887565">
    <property type="component" value="Unplaced"/>
</dbReference>
<organism evidence="1 2">
    <name type="scientific">Romanomermis culicivorax</name>
    <name type="common">Nematode worm</name>
    <dbReference type="NCBI Taxonomy" id="13658"/>
    <lineage>
        <taxon>Eukaryota</taxon>
        <taxon>Metazoa</taxon>
        <taxon>Ecdysozoa</taxon>
        <taxon>Nematoda</taxon>
        <taxon>Enoplea</taxon>
        <taxon>Dorylaimia</taxon>
        <taxon>Mermithida</taxon>
        <taxon>Mermithoidea</taxon>
        <taxon>Mermithidae</taxon>
        <taxon>Romanomermis</taxon>
    </lineage>
</organism>
<dbReference type="WBParaSite" id="nRc.2.0.1.t44882-RA">
    <property type="protein sequence ID" value="nRc.2.0.1.t44882-RA"/>
    <property type="gene ID" value="nRc.2.0.1.g44882"/>
</dbReference>
<dbReference type="AlphaFoldDB" id="A0A915L311"/>
<sequence>MNGTKNGFIENSLDEFTWNEQFGPTLDLTYGNLLKQINKKTCSCEFWGLKTSRKFKTSGSEGRKAGTNELKNYGQLEKIAAL</sequence>
<name>A0A915L311_ROMCU</name>
<evidence type="ECO:0000313" key="1">
    <source>
        <dbReference type="Proteomes" id="UP000887565"/>
    </source>
</evidence>
<reference evidence="2" key="1">
    <citation type="submission" date="2022-11" db="UniProtKB">
        <authorList>
            <consortium name="WormBaseParasite"/>
        </authorList>
    </citation>
    <scope>IDENTIFICATION</scope>
</reference>
<keyword evidence="1" id="KW-1185">Reference proteome</keyword>
<accession>A0A915L311</accession>
<proteinExistence type="predicted"/>